<dbReference type="PRINTS" id="PR00762">
    <property type="entry name" value="CLCHANNEL"/>
</dbReference>
<feature type="region of interest" description="Disordered" evidence="5">
    <location>
        <begin position="533"/>
        <end position="552"/>
    </location>
</feature>
<dbReference type="PANTHER" id="PTHR43427">
    <property type="entry name" value="CHLORIDE CHANNEL PROTEIN CLC-E"/>
    <property type="match status" value="1"/>
</dbReference>
<dbReference type="GO" id="GO:0016020">
    <property type="term" value="C:membrane"/>
    <property type="evidence" value="ECO:0007669"/>
    <property type="project" value="UniProtKB-SubCell"/>
</dbReference>
<name>A0A7S2ECV6_9STRA</name>
<organism evidence="7">
    <name type="scientific">Ditylum brightwellii</name>
    <dbReference type="NCBI Taxonomy" id="49249"/>
    <lineage>
        <taxon>Eukaryota</taxon>
        <taxon>Sar</taxon>
        <taxon>Stramenopiles</taxon>
        <taxon>Ochrophyta</taxon>
        <taxon>Bacillariophyta</taxon>
        <taxon>Mediophyceae</taxon>
        <taxon>Lithodesmiophycidae</taxon>
        <taxon>Lithodesmiales</taxon>
        <taxon>Lithodesmiaceae</taxon>
        <taxon>Ditylum</taxon>
    </lineage>
</organism>
<feature type="transmembrane region" description="Helical" evidence="6">
    <location>
        <begin position="344"/>
        <end position="365"/>
    </location>
</feature>
<feature type="transmembrane region" description="Helical" evidence="6">
    <location>
        <begin position="482"/>
        <end position="502"/>
    </location>
</feature>
<proteinExistence type="predicted"/>
<feature type="transmembrane region" description="Helical" evidence="6">
    <location>
        <begin position="301"/>
        <end position="323"/>
    </location>
</feature>
<feature type="region of interest" description="Disordered" evidence="5">
    <location>
        <begin position="13"/>
        <end position="35"/>
    </location>
</feature>
<feature type="transmembrane region" description="Helical" evidence="6">
    <location>
        <begin position="441"/>
        <end position="462"/>
    </location>
</feature>
<evidence type="ECO:0000256" key="2">
    <source>
        <dbReference type="ARBA" id="ARBA00022692"/>
    </source>
</evidence>
<dbReference type="SUPFAM" id="SSF81340">
    <property type="entry name" value="Clc chloride channel"/>
    <property type="match status" value="1"/>
</dbReference>
<evidence type="ECO:0000256" key="1">
    <source>
        <dbReference type="ARBA" id="ARBA00004141"/>
    </source>
</evidence>
<keyword evidence="2 6" id="KW-0812">Transmembrane</keyword>
<feature type="transmembrane region" description="Helical" evidence="6">
    <location>
        <begin position="223"/>
        <end position="246"/>
    </location>
</feature>
<dbReference type="Pfam" id="PF00654">
    <property type="entry name" value="Voltage_CLC"/>
    <property type="match status" value="1"/>
</dbReference>
<feature type="transmembrane region" description="Helical" evidence="6">
    <location>
        <begin position="125"/>
        <end position="148"/>
    </location>
</feature>
<gene>
    <name evidence="7" type="ORF">DBRI1063_LOCUS10024</name>
</gene>
<accession>A0A7S2ECV6</accession>
<dbReference type="PANTHER" id="PTHR43427:SF12">
    <property type="entry name" value="CHLORIDE TRANSPORTER"/>
    <property type="match status" value="1"/>
</dbReference>
<evidence type="ECO:0000313" key="7">
    <source>
        <dbReference type="EMBL" id="CAD9328076.1"/>
    </source>
</evidence>
<sequence>MSKPLNIPRIEQCDTEEETLHSNGSGEEGGESMYGTMKELSKNGPGVTFGDTPKPMLGKVHSSFWEDLKSFAAGTIPQSIILAISIGIVCGIAAYFYYIVLFGLLDFTWHWIPEKLIIGKWPEELYVMWIPIVGFLMAAGVGFSVVLLGEPGDLAYTIKCVHEKAYISMSHVMPMVAASQFSILGGGSLGPEAPLVAICAALGGFVSRKVFKQRNRNVVRKHTLMGMAGALAAFFGCPLGGSLFALEVNSRMGIEYFEHMLEAIFCGEVCLAVFRGLSGLPIEPIWSITAEKLEGADPLQVIYGAFVGLCGAFVAFLFAMFHSKVMAMYAHFGLLDNKHAVKRALSAAVVIITLGMLIPQTMFWGEFEFQQISTMAPASELDHIWPTYGLIGFEMDTAWKCLIVGFAKLVAISFTVAGGYRGGFIFPFFAAGAALGRALQAVVPIPVSIATLCFAAGINVAITRTSLATTLILSYLAGEQSAITAILSASLCSLFATGYMPFIKTQIVRSDINSSLYYDRFVEPEIEESIRSWRGLPSEDEEIPDDEEDNVV</sequence>
<dbReference type="CDD" id="cd00400">
    <property type="entry name" value="Voltage_gated_ClC"/>
    <property type="match status" value="1"/>
</dbReference>
<evidence type="ECO:0000256" key="5">
    <source>
        <dbReference type="SAM" id="MobiDB-lite"/>
    </source>
</evidence>
<dbReference type="Gene3D" id="1.10.3080.10">
    <property type="entry name" value="Clc chloride channel"/>
    <property type="match status" value="1"/>
</dbReference>
<keyword evidence="4 6" id="KW-0472">Membrane</keyword>
<dbReference type="InterPro" id="IPR050368">
    <property type="entry name" value="ClC-type_chloride_channel"/>
</dbReference>
<feature type="compositionally biased region" description="Acidic residues" evidence="5">
    <location>
        <begin position="538"/>
        <end position="552"/>
    </location>
</feature>
<evidence type="ECO:0008006" key="8">
    <source>
        <dbReference type="Google" id="ProtNLM"/>
    </source>
</evidence>
<evidence type="ECO:0000256" key="3">
    <source>
        <dbReference type="ARBA" id="ARBA00022989"/>
    </source>
</evidence>
<evidence type="ECO:0000256" key="6">
    <source>
        <dbReference type="SAM" id="Phobius"/>
    </source>
</evidence>
<feature type="transmembrane region" description="Helical" evidence="6">
    <location>
        <begin position="80"/>
        <end position="105"/>
    </location>
</feature>
<dbReference type="EMBL" id="HBGN01015611">
    <property type="protein sequence ID" value="CAD9328076.1"/>
    <property type="molecule type" value="Transcribed_RNA"/>
</dbReference>
<dbReference type="InterPro" id="IPR014743">
    <property type="entry name" value="Cl-channel_core"/>
</dbReference>
<reference evidence="7" key="1">
    <citation type="submission" date="2021-01" db="EMBL/GenBank/DDBJ databases">
        <authorList>
            <person name="Corre E."/>
            <person name="Pelletier E."/>
            <person name="Niang G."/>
            <person name="Scheremetjew M."/>
            <person name="Finn R."/>
            <person name="Kale V."/>
            <person name="Holt S."/>
            <person name="Cochrane G."/>
            <person name="Meng A."/>
            <person name="Brown T."/>
            <person name="Cohen L."/>
        </authorList>
    </citation>
    <scope>NUCLEOTIDE SEQUENCE</scope>
    <source>
        <strain evidence="7">Pop2</strain>
    </source>
</reference>
<dbReference type="AlphaFoldDB" id="A0A7S2ECV6"/>
<protein>
    <recommendedName>
        <fullName evidence="8">Chloride channel protein</fullName>
    </recommendedName>
</protein>
<evidence type="ECO:0000256" key="4">
    <source>
        <dbReference type="ARBA" id="ARBA00023136"/>
    </source>
</evidence>
<dbReference type="GO" id="GO:0015108">
    <property type="term" value="F:chloride transmembrane transporter activity"/>
    <property type="evidence" value="ECO:0007669"/>
    <property type="project" value="InterPro"/>
</dbReference>
<comment type="subcellular location">
    <subcellularLocation>
        <location evidence="1">Membrane</location>
        <topology evidence="1">Multi-pass membrane protein</topology>
    </subcellularLocation>
</comment>
<dbReference type="InterPro" id="IPR001807">
    <property type="entry name" value="ClC"/>
</dbReference>
<keyword evidence="3 6" id="KW-1133">Transmembrane helix</keyword>